<organism evidence="3 4">
    <name type="scientific">Crucibulum laeve</name>
    <dbReference type="NCBI Taxonomy" id="68775"/>
    <lineage>
        <taxon>Eukaryota</taxon>
        <taxon>Fungi</taxon>
        <taxon>Dikarya</taxon>
        <taxon>Basidiomycota</taxon>
        <taxon>Agaricomycotina</taxon>
        <taxon>Agaricomycetes</taxon>
        <taxon>Agaricomycetidae</taxon>
        <taxon>Agaricales</taxon>
        <taxon>Agaricineae</taxon>
        <taxon>Nidulariaceae</taxon>
        <taxon>Crucibulum</taxon>
    </lineage>
</organism>
<proteinExistence type="predicted"/>
<dbReference type="Gene3D" id="1.20.144.10">
    <property type="entry name" value="Phosphatidic acid phosphatase type 2/haloperoxidase"/>
    <property type="match status" value="1"/>
</dbReference>
<dbReference type="AlphaFoldDB" id="A0A5C3MFF7"/>
<dbReference type="PROSITE" id="PS51257">
    <property type="entry name" value="PROKAR_LIPOPROTEIN"/>
    <property type="match status" value="1"/>
</dbReference>
<dbReference type="SUPFAM" id="SSF48317">
    <property type="entry name" value="Acid phosphatase/Vanadium-dependent haloperoxidase"/>
    <property type="match status" value="1"/>
</dbReference>
<keyword evidence="4" id="KW-1185">Reference proteome</keyword>
<feature type="domain" description="Phosphatidic acid phosphatase type 2/haloperoxidase" evidence="2">
    <location>
        <begin position="41"/>
        <end position="162"/>
    </location>
</feature>
<protein>
    <submittedName>
        <fullName evidence="3">Phosphatidic acid phosphatase type 2/haloperoxidase</fullName>
    </submittedName>
</protein>
<feature type="transmembrane region" description="Helical" evidence="1">
    <location>
        <begin position="78"/>
        <end position="99"/>
    </location>
</feature>
<dbReference type="InterPro" id="IPR036938">
    <property type="entry name" value="PAP2/HPO_sf"/>
</dbReference>
<feature type="transmembrane region" description="Helical" evidence="1">
    <location>
        <begin position="41"/>
        <end position="58"/>
    </location>
</feature>
<dbReference type="OrthoDB" id="302705at2759"/>
<dbReference type="EMBL" id="ML213592">
    <property type="protein sequence ID" value="TFK42598.1"/>
    <property type="molecule type" value="Genomic_DNA"/>
</dbReference>
<evidence type="ECO:0000313" key="4">
    <source>
        <dbReference type="Proteomes" id="UP000308652"/>
    </source>
</evidence>
<dbReference type="GO" id="GO:0004601">
    <property type="term" value="F:peroxidase activity"/>
    <property type="evidence" value="ECO:0007669"/>
    <property type="project" value="UniProtKB-KW"/>
</dbReference>
<feature type="transmembrane region" description="Helical" evidence="1">
    <location>
        <begin position="146"/>
        <end position="165"/>
    </location>
</feature>
<name>A0A5C3MFF7_9AGAR</name>
<evidence type="ECO:0000313" key="3">
    <source>
        <dbReference type="EMBL" id="TFK42598.1"/>
    </source>
</evidence>
<evidence type="ECO:0000259" key="2">
    <source>
        <dbReference type="SMART" id="SM00014"/>
    </source>
</evidence>
<feature type="transmembrane region" description="Helical" evidence="1">
    <location>
        <begin position="119"/>
        <end position="139"/>
    </location>
</feature>
<keyword evidence="3" id="KW-0560">Oxidoreductase</keyword>
<dbReference type="STRING" id="68775.A0A5C3MFF7"/>
<dbReference type="Pfam" id="PF01569">
    <property type="entry name" value="PAP2"/>
    <property type="match status" value="1"/>
</dbReference>
<keyword evidence="1" id="KW-1133">Transmembrane helix</keyword>
<accession>A0A5C3MFF7</accession>
<keyword evidence="1" id="KW-0472">Membrane</keyword>
<keyword evidence="3" id="KW-0575">Peroxidase</keyword>
<dbReference type="PANTHER" id="PTHR14969:SF13">
    <property type="entry name" value="AT30094P"/>
    <property type="match status" value="1"/>
</dbReference>
<dbReference type="GO" id="GO:0042392">
    <property type="term" value="F:sphingosine-1-phosphate phosphatase activity"/>
    <property type="evidence" value="ECO:0007669"/>
    <property type="project" value="TreeGrafter"/>
</dbReference>
<dbReference type="Proteomes" id="UP000308652">
    <property type="component" value="Unassembled WGS sequence"/>
</dbReference>
<keyword evidence="1" id="KW-0812">Transmembrane</keyword>
<dbReference type="InterPro" id="IPR000326">
    <property type="entry name" value="PAP2/HPO"/>
</dbReference>
<reference evidence="3 4" key="1">
    <citation type="journal article" date="2019" name="Nat. Ecol. Evol.">
        <title>Megaphylogeny resolves global patterns of mushroom evolution.</title>
        <authorList>
            <person name="Varga T."/>
            <person name="Krizsan K."/>
            <person name="Foldi C."/>
            <person name="Dima B."/>
            <person name="Sanchez-Garcia M."/>
            <person name="Sanchez-Ramirez S."/>
            <person name="Szollosi G.J."/>
            <person name="Szarkandi J.G."/>
            <person name="Papp V."/>
            <person name="Albert L."/>
            <person name="Andreopoulos W."/>
            <person name="Angelini C."/>
            <person name="Antonin V."/>
            <person name="Barry K.W."/>
            <person name="Bougher N.L."/>
            <person name="Buchanan P."/>
            <person name="Buyck B."/>
            <person name="Bense V."/>
            <person name="Catcheside P."/>
            <person name="Chovatia M."/>
            <person name="Cooper J."/>
            <person name="Damon W."/>
            <person name="Desjardin D."/>
            <person name="Finy P."/>
            <person name="Geml J."/>
            <person name="Haridas S."/>
            <person name="Hughes K."/>
            <person name="Justo A."/>
            <person name="Karasinski D."/>
            <person name="Kautmanova I."/>
            <person name="Kiss B."/>
            <person name="Kocsube S."/>
            <person name="Kotiranta H."/>
            <person name="LaButti K.M."/>
            <person name="Lechner B.E."/>
            <person name="Liimatainen K."/>
            <person name="Lipzen A."/>
            <person name="Lukacs Z."/>
            <person name="Mihaltcheva S."/>
            <person name="Morgado L.N."/>
            <person name="Niskanen T."/>
            <person name="Noordeloos M.E."/>
            <person name="Ohm R.A."/>
            <person name="Ortiz-Santana B."/>
            <person name="Ovrebo C."/>
            <person name="Racz N."/>
            <person name="Riley R."/>
            <person name="Savchenko A."/>
            <person name="Shiryaev A."/>
            <person name="Soop K."/>
            <person name="Spirin V."/>
            <person name="Szebenyi C."/>
            <person name="Tomsovsky M."/>
            <person name="Tulloss R.E."/>
            <person name="Uehling J."/>
            <person name="Grigoriev I.V."/>
            <person name="Vagvolgyi C."/>
            <person name="Papp T."/>
            <person name="Martin F.M."/>
            <person name="Miettinen O."/>
            <person name="Hibbett D.S."/>
            <person name="Nagy L.G."/>
        </authorList>
    </citation>
    <scope>NUCLEOTIDE SEQUENCE [LARGE SCALE GENOMIC DNA]</scope>
    <source>
        <strain evidence="3 4">CBS 166.37</strain>
    </source>
</reference>
<gene>
    <name evidence="3" type="ORF">BDQ12DRAFT_283601</name>
</gene>
<dbReference type="SMART" id="SM00014">
    <property type="entry name" value="acidPPc"/>
    <property type="match status" value="1"/>
</dbReference>
<sequence>MGERSPADQLLPGILRFLDHTNLTVTTLTACFVLYTRSAGVAYFTGGAVLCSFTVKLLKKVIRQPRPVVTSHTGRRTLTYGMPSTHSATITFFATYILLACTYLSVHPSLPQSNWISRLFPPLITIPWATAIVMSRVWLGHHTWRQVVVGMSYGATFAAGWFALWTRSLYVYGQRVEEVIGNPLAAIPYIVA</sequence>
<dbReference type="PANTHER" id="PTHR14969">
    <property type="entry name" value="SPHINGOSINE-1-PHOSPHATE PHOSPHOHYDROLASE"/>
    <property type="match status" value="1"/>
</dbReference>
<evidence type="ECO:0000256" key="1">
    <source>
        <dbReference type="SAM" id="Phobius"/>
    </source>
</evidence>